<proteinExistence type="predicted"/>
<dbReference type="STRING" id="1742358.GCA_001439605_03728"/>
<gene>
    <name evidence="3" type="ORF">E0Y62_08775</name>
</gene>
<dbReference type="AlphaFoldDB" id="A0A4R1AXB0"/>
<protein>
    <recommendedName>
        <fullName evidence="5">Lipoprotein</fullName>
    </recommendedName>
</protein>
<dbReference type="InterPro" id="IPR046720">
    <property type="entry name" value="DUF6612"/>
</dbReference>
<evidence type="ECO:0000256" key="1">
    <source>
        <dbReference type="SAM" id="MobiDB-lite"/>
    </source>
</evidence>
<evidence type="ECO:0000313" key="3">
    <source>
        <dbReference type="EMBL" id="TCJ04528.1"/>
    </source>
</evidence>
<sequence length="290" mass="32855">MKKTFSILAGFLLVFMLAACNQTAKPVDEPVKDNEKASETEKAKEKASELTLEEVMNKSTEASEGLKSFSVKMDLTQDMTDQGELNVQTTSVIDMNIVTEPMAYYQKMKMSMGEEAESFETESYFSEAGMFFYEPSTSQWMKFPQEMTDTFLQMSGQQSNPGEELKKLQQFVEDFTFEQDSNNYILKLKASGEKFNDFIKETAVQQLPPEMSAEDALSGMKINAVEYEILVDKKTFYPVELNMDMDLEMTIEGQTIAMKQKMNGQYSNYNSVNAITVPQEVIDSAVEMGM</sequence>
<accession>A0A4R1AXB0</accession>
<evidence type="ECO:0000313" key="4">
    <source>
        <dbReference type="Proteomes" id="UP000293846"/>
    </source>
</evidence>
<dbReference type="Pfam" id="PF20316">
    <property type="entry name" value="DUF6612"/>
    <property type="match status" value="1"/>
</dbReference>
<evidence type="ECO:0008006" key="5">
    <source>
        <dbReference type="Google" id="ProtNLM"/>
    </source>
</evidence>
<feature type="signal peptide" evidence="2">
    <location>
        <begin position="1"/>
        <end position="24"/>
    </location>
</feature>
<keyword evidence="4" id="KW-1185">Reference proteome</keyword>
<feature type="region of interest" description="Disordered" evidence="1">
    <location>
        <begin position="26"/>
        <end position="48"/>
    </location>
</feature>
<dbReference type="EMBL" id="SJTH01000008">
    <property type="protein sequence ID" value="TCJ04528.1"/>
    <property type="molecule type" value="Genomic_DNA"/>
</dbReference>
<name>A0A4R1AXB0_9BACI</name>
<keyword evidence="2" id="KW-0732">Signal</keyword>
<organism evidence="3 4">
    <name type="scientific">Cytobacillus praedii</name>
    <dbReference type="NCBI Taxonomy" id="1742358"/>
    <lineage>
        <taxon>Bacteria</taxon>
        <taxon>Bacillati</taxon>
        <taxon>Bacillota</taxon>
        <taxon>Bacilli</taxon>
        <taxon>Bacillales</taxon>
        <taxon>Bacillaceae</taxon>
        <taxon>Cytobacillus</taxon>
    </lineage>
</organism>
<dbReference type="RefSeq" id="WP_131236678.1">
    <property type="nucleotide sequence ID" value="NZ_CP183326.1"/>
</dbReference>
<feature type="chain" id="PRO_5039414342" description="Lipoprotein" evidence="2">
    <location>
        <begin position="25"/>
        <end position="290"/>
    </location>
</feature>
<reference evidence="3 4" key="1">
    <citation type="submission" date="2019-03" db="EMBL/GenBank/DDBJ databases">
        <authorList>
            <person name="Jensen L."/>
            <person name="Storgaard J."/>
            <person name="Sulaj E."/>
            <person name="Schramm A."/>
            <person name="Marshall I.P.G."/>
        </authorList>
    </citation>
    <scope>NUCLEOTIDE SEQUENCE [LARGE SCALE GENOMIC DNA]</scope>
    <source>
        <strain evidence="3 4">2017H2G3</strain>
    </source>
</reference>
<evidence type="ECO:0000256" key="2">
    <source>
        <dbReference type="SAM" id="SignalP"/>
    </source>
</evidence>
<dbReference type="Gene3D" id="2.50.20.20">
    <property type="match status" value="1"/>
</dbReference>
<dbReference type="PROSITE" id="PS51257">
    <property type="entry name" value="PROKAR_LIPOPROTEIN"/>
    <property type="match status" value="1"/>
</dbReference>
<comment type="caution">
    <text evidence="3">The sequence shown here is derived from an EMBL/GenBank/DDBJ whole genome shotgun (WGS) entry which is preliminary data.</text>
</comment>
<dbReference type="Proteomes" id="UP000293846">
    <property type="component" value="Unassembled WGS sequence"/>
</dbReference>
<dbReference type="OrthoDB" id="1957331at2"/>